<sequence>MRVMHVMQKNDAPDANVNYARSMRTTVSIDDALLKSAKARAENRGQTLGQYVEQAIRNEIAEPVTSRGALELPVFTRGTGMRADIDPSSNRDLFDALDASGDVA</sequence>
<accession>A0A917B9W1</accession>
<protein>
    <submittedName>
        <fullName evidence="1">Uncharacterized protein</fullName>
    </submittedName>
</protein>
<dbReference type="AlphaFoldDB" id="A0A917B9W1"/>
<gene>
    <name evidence="1" type="ORF">GCM10011399_24540</name>
</gene>
<evidence type="ECO:0000313" key="2">
    <source>
        <dbReference type="Proteomes" id="UP000598775"/>
    </source>
</evidence>
<proteinExistence type="predicted"/>
<keyword evidence="2" id="KW-1185">Reference proteome</keyword>
<organism evidence="1 2">
    <name type="scientific">Subtercola lobariae</name>
    <dbReference type="NCBI Taxonomy" id="1588641"/>
    <lineage>
        <taxon>Bacteria</taxon>
        <taxon>Bacillati</taxon>
        <taxon>Actinomycetota</taxon>
        <taxon>Actinomycetes</taxon>
        <taxon>Micrococcales</taxon>
        <taxon>Microbacteriaceae</taxon>
        <taxon>Subtercola</taxon>
    </lineage>
</organism>
<dbReference type="Proteomes" id="UP000598775">
    <property type="component" value="Unassembled WGS sequence"/>
</dbReference>
<name>A0A917B9W1_9MICO</name>
<comment type="caution">
    <text evidence="1">The sequence shown here is derived from an EMBL/GenBank/DDBJ whole genome shotgun (WGS) entry which is preliminary data.</text>
</comment>
<dbReference type="EMBL" id="BMGP01000004">
    <property type="protein sequence ID" value="GGF30424.1"/>
    <property type="molecule type" value="Genomic_DNA"/>
</dbReference>
<evidence type="ECO:0000313" key="1">
    <source>
        <dbReference type="EMBL" id="GGF30424.1"/>
    </source>
</evidence>
<reference evidence="1 2" key="1">
    <citation type="journal article" date="2014" name="Int. J. Syst. Evol. Microbiol.">
        <title>Complete genome sequence of Corynebacterium casei LMG S-19264T (=DSM 44701T), isolated from a smear-ripened cheese.</title>
        <authorList>
            <consortium name="US DOE Joint Genome Institute (JGI-PGF)"/>
            <person name="Walter F."/>
            <person name="Albersmeier A."/>
            <person name="Kalinowski J."/>
            <person name="Ruckert C."/>
        </authorList>
    </citation>
    <scope>NUCLEOTIDE SEQUENCE [LARGE SCALE GENOMIC DNA]</scope>
    <source>
        <strain evidence="1 2">CGMCC 1.12976</strain>
    </source>
</reference>